<keyword evidence="3 10" id="KW-0328">Glycosyltransferase</keyword>
<keyword evidence="4 10" id="KW-0808">Transferase</keyword>
<keyword evidence="6 10" id="KW-0573">Peptidoglycan synthesis</keyword>
<dbReference type="GO" id="GO:0005886">
    <property type="term" value="C:plasma membrane"/>
    <property type="evidence" value="ECO:0007669"/>
    <property type="project" value="UniProtKB-SubCell"/>
</dbReference>
<evidence type="ECO:0000256" key="2">
    <source>
        <dbReference type="ARBA" id="ARBA00022618"/>
    </source>
</evidence>
<keyword evidence="8 10" id="KW-0131">Cell cycle</keyword>
<feature type="binding site" evidence="10">
    <location>
        <position position="289"/>
    </location>
    <ligand>
        <name>UDP-N-acetyl-alpha-D-glucosamine</name>
        <dbReference type="ChEBI" id="CHEBI:57705"/>
    </ligand>
</feature>
<evidence type="ECO:0000259" key="11">
    <source>
        <dbReference type="Pfam" id="PF03033"/>
    </source>
</evidence>
<dbReference type="NCBIfam" id="NF009102">
    <property type="entry name" value="PRK12446.1"/>
    <property type="match status" value="1"/>
</dbReference>
<comment type="function">
    <text evidence="10">Cell wall formation. Catalyzes the transfer of a GlcNAc subunit on undecaprenyl-pyrophosphoryl-MurNAc-pentapeptide (lipid intermediate I) to form undecaprenyl-pyrophosphoryl-MurNAc-(pentapeptide)GlcNAc (lipid intermediate II).</text>
</comment>
<accession>A0AA87AR53</accession>
<dbReference type="EMBL" id="ACRO01000006">
    <property type="protein sequence ID" value="EGF85692.1"/>
    <property type="molecule type" value="Genomic_DNA"/>
</dbReference>
<evidence type="ECO:0000256" key="7">
    <source>
        <dbReference type="ARBA" id="ARBA00023136"/>
    </source>
</evidence>
<dbReference type="GO" id="GO:0008360">
    <property type="term" value="P:regulation of cell shape"/>
    <property type="evidence" value="ECO:0007669"/>
    <property type="project" value="UniProtKB-KW"/>
</dbReference>
<evidence type="ECO:0000256" key="8">
    <source>
        <dbReference type="ARBA" id="ARBA00023306"/>
    </source>
</evidence>
<dbReference type="HAMAP" id="MF_00033">
    <property type="entry name" value="MurG"/>
    <property type="match status" value="1"/>
</dbReference>
<dbReference type="AlphaFoldDB" id="A0AA87AR53"/>
<protein>
    <recommendedName>
        <fullName evidence="10">UDP-N-acetylglucosamine--N-acetylmuramyl-(pentapeptide) pyrophosphoryl-undecaprenol N-acetylglucosamine transferase</fullName>
        <ecNumber evidence="10">2.4.1.227</ecNumber>
    </recommendedName>
    <alternativeName>
        <fullName evidence="10">Undecaprenyl-PP-MurNAc-pentapeptide-UDPGlcNAc GlcNAc transferase</fullName>
    </alternativeName>
</protein>
<sequence length="360" mass="40467">MKKILFTGGGSAGHVSVNVALIPEFKKNGYEISYIGSKTGIENEMIGKIPEVKYYKISSGKLRRYFSLENFIDPFKVLKGIVDSLLVLKKEKPNFVFSKGGFVSVPVCIAARLLKIPVVLHESDLTPGLANKINIKFCNHIFTTFEDTQKFLPKGKASLIGAIVRDDIYTGDANRAYELTGFTSEKPVLLVMGGSLGSKILNDYIWNNIDELINKYQIVHLVGKGLLNDSVEKEGYKQYEFLAKELFDVLKITDFAVSRAGANALYEFLALDLPPILVPLGTNQSRGDQIENAKFFEKNGFAKVVAEEDFTNLPVDQIFDFYDKLDDYKNSMKDYKKEKRVINDVSEFYNKIIEKIGGEK</sequence>
<dbReference type="GO" id="GO:0071555">
    <property type="term" value="P:cell wall organization"/>
    <property type="evidence" value="ECO:0007669"/>
    <property type="project" value="UniProtKB-KW"/>
</dbReference>
<keyword evidence="2 10" id="KW-0132">Cell division</keyword>
<keyword evidence="9 10" id="KW-0961">Cell wall biogenesis/degradation</keyword>
<comment type="caution">
    <text evidence="13">The sequence shown here is derived from an EMBL/GenBank/DDBJ whole genome shotgun (WGS) entry which is preliminary data.</text>
</comment>
<feature type="domain" description="Glycosyl transferase family 28 C-terminal" evidence="12">
    <location>
        <begin position="188"/>
        <end position="334"/>
    </location>
</feature>
<dbReference type="RefSeq" id="WP_003146508.1">
    <property type="nucleotide sequence ID" value="NZ_GL883582.1"/>
</dbReference>
<comment type="pathway">
    <text evidence="10">Cell wall biogenesis; peptidoglycan biosynthesis.</text>
</comment>
<dbReference type="GO" id="GO:0005975">
    <property type="term" value="P:carbohydrate metabolic process"/>
    <property type="evidence" value="ECO:0007669"/>
    <property type="project" value="InterPro"/>
</dbReference>
<keyword evidence="1 10" id="KW-1003">Cell membrane</keyword>
<name>A0AA87AR53_9BACL</name>
<keyword evidence="7 10" id="KW-0472">Membrane</keyword>
<evidence type="ECO:0000256" key="3">
    <source>
        <dbReference type="ARBA" id="ARBA00022676"/>
    </source>
</evidence>
<organism evidence="13 14">
    <name type="scientific">Gemella haemolysans M341</name>
    <dbReference type="NCBI Taxonomy" id="562981"/>
    <lineage>
        <taxon>Bacteria</taxon>
        <taxon>Bacillati</taxon>
        <taxon>Bacillota</taxon>
        <taxon>Bacilli</taxon>
        <taxon>Bacillales</taxon>
        <taxon>Gemellaceae</taxon>
        <taxon>Gemella</taxon>
    </lineage>
</organism>
<evidence type="ECO:0000256" key="10">
    <source>
        <dbReference type="HAMAP-Rule" id="MF_00033"/>
    </source>
</evidence>
<dbReference type="PANTHER" id="PTHR21015:SF27">
    <property type="entry name" value="UDP-N-ACETYLGLUCOSAMINE--N-ACETYLMURAMYL-(PENTAPEPTIDE) PYROPHOSPHORYL-UNDECAPRENOL N-ACETYLGLUCOSAMINE TRANSFERASE"/>
    <property type="match status" value="1"/>
</dbReference>
<dbReference type="InterPro" id="IPR004276">
    <property type="entry name" value="GlycoTrans_28_N"/>
</dbReference>
<comment type="catalytic activity">
    <reaction evidence="10">
        <text>di-trans,octa-cis-undecaprenyl diphospho-N-acetyl-alpha-D-muramoyl-L-alanyl-D-glutamyl-meso-2,6-diaminopimeloyl-D-alanyl-D-alanine + UDP-N-acetyl-alpha-D-glucosamine = di-trans,octa-cis-undecaprenyl diphospho-[N-acetyl-alpha-D-glucosaminyl-(1-&gt;4)]-N-acetyl-alpha-D-muramoyl-L-alanyl-D-glutamyl-meso-2,6-diaminopimeloyl-D-alanyl-D-alanine + UDP + H(+)</text>
        <dbReference type="Rhea" id="RHEA:31227"/>
        <dbReference type="ChEBI" id="CHEBI:15378"/>
        <dbReference type="ChEBI" id="CHEBI:57705"/>
        <dbReference type="ChEBI" id="CHEBI:58223"/>
        <dbReference type="ChEBI" id="CHEBI:61387"/>
        <dbReference type="ChEBI" id="CHEBI:61388"/>
        <dbReference type="EC" id="2.4.1.227"/>
    </reaction>
</comment>
<keyword evidence="5 10" id="KW-0133">Cell shape</keyword>
<comment type="caution">
    <text evidence="10">Lacks conserved residue(s) required for the propagation of feature annotation.</text>
</comment>
<evidence type="ECO:0000256" key="9">
    <source>
        <dbReference type="ARBA" id="ARBA00023316"/>
    </source>
</evidence>
<dbReference type="GO" id="GO:0050511">
    <property type="term" value="F:undecaprenyldiphospho-muramoylpentapeptide beta-N-acetylglucosaminyltransferase activity"/>
    <property type="evidence" value="ECO:0007669"/>
    <property type="project" value="UniProtKB-UniRule"/>
</dbReference>
<dbReference type="PANTHER" id="PTHR21015">
    <property type="entry name" value="UDP-N-ACETYLGLUCOSAMINE--N-ACETYLMURAMYL-(PENTAPEPTIDE) PYROPHOSPHORYL-UNDECAPRENOL N-ACETYLGLUCOSAMINE TRANSFERASE 1"/>
    <property type="match status" value="1"/>
</dbReference>
<dbReference type="Proteomes" id="UP000004773">
    <property type="component" value="Unassembled WGS sequence"/>
</dbReference>
<dbReference type="GO" id="GO:0051301">
    <property type="term" value="P:cell division"/>
    <property type="evidence" value="ECO:0007669"/>
    <property type="project" value="UniProtKB-KW"/>
</dbReference>
<dbReference type="CDD" id="cd03785">
    <property type="entry name" value="GT28_MurG"/>
    <property type="match status" value="1"/>
</dbReference>
<dbReference type="SUPFAM" id="SSF53756">
    <property type="entry name" value="UDP-Glycosyltransferase/glycogen phosphorylase"/>
    <property type="match status" value="1"/>
</dbReference>
<dbReference type="Gene3D" id="3.40.50.2000">
    <property type="entry name" value="Glycogen Phosphorylase B"/>
    <property type="match status" value="2"/>
</dbReference>
<evidence type="ECO:0000256" key="5">
    <source>
        <dbReference type="ARBA" id="ARBA00022960"/>
    </source>
</evidence>
<evidence type="ECO:0000259" key="12">
    <source>
        <dbReference type="Pfam" id="PF04101"/>
    </source>
</evidence>
<evidence type="ECO:0000256" key="6">
    <source>
        <dbReference type="ARBA" id="ARBA00022984"/>
    </source>
</evidence>
<dbReference type="Pfam" id="PF04101">
    <property type="entry name" value="Glyco_tran_28_C"/>
    <property type="match status" value="1"/>
</dbReference>
<feature type="binding site" evidence="10">
    <location>
        <position position="195"/>
    </location>
    <ligand>
        <name>UDP-N-acetyl-alpha-D-glucosamine</name>
        <dbReference type="ChEBI" id="CHEBI:57705"/>
    </ligand>
</feature>
<dbReference type="InterPro" id="IPR006009">
    <property type="entry name" value="GlcNAc_MurG"/>
</dbReference>
<dbReference type="InterPro" id="IPR007235">
    <property type="entry name" value="Glyco_trans_28_C"/>
</dbReference>
<evidence type="ECO:0000313" key="13">
    <source>
        <dbReference type="EMBL" id="EGF85692.1"/>
    </source>
</evidence>
<comment type="similarity">
    <text evidence="10">Belongs to the glycosyltransferase 28 family. MurG subfamily.</text>
</comment>
<dbReference type="EC" id="2.4.1.227" evidence="10"/>
<evidence type="ECO:0000256" key="1">
    <source>
        <dbReference type="ARBA" id="ARBA00022475"/>
    </source>
</evidence>
<feature type="binding site" evidence="10">
    <location>
        <position position="165"/>
    </location>
    <ligand>
        <name>UDP-N-acetyl-alpha-D-glucosamine</name>
        <dbReference type="ChEBI" id="CHEBI:57705"/>
    </ligand>
</feature>
<evidence type="ECO:0000256" key="4">
    <source>
        <dbReference type="ARBA" id="ARBA00022679"/>
    </source>
</evidence>
<feature type="binding site" evidence="10">
    <location>
        <begin position="11"/>
        <end position="13"/>
    </location>
    <ligand>
        <name>UDP-N-acetyl-alpha-D-glucosamine</name>
        <dbReference type="ChEBI" id="CHEBI:57705"/>
    </ligand>
</feature>
<evidence type="ECO:0000313" key="14">
    <source>
        <dbReference type="Proteomes" id="UP000004773"/>
    </source>
</evidence>
<proteinExistence type="inferred from homology"/>
<reference evidence="13 14" key="1">
    <citation type="submission" date="2011-03" db="EMBL/GenBank/DDBJ databases">
        <title>The Genome Sequence of Gemella haemolysans M341.</title>
        <authorList>
            <consortium name="The Broad Institute Genome Sequencing Platform"/>
            <consortium name="The Broad Institute Genome Sequencing Center for Infectious Disease"/>
            <person name="Earl A."/>
            <person name="Ward D."/>
            <person name="Feldgarden M."/>
            <person name="Gevers D."/>
            <person name="Sibley C.D."/>
            <person name="Field T.R."/>
            <person name="Grinwis M."/>
            <person name="Eshaghurshan C.S."/>
            <person name="Surette M.G."/>
            <person name="Young S.K."/>
            <person name="Zeng Q."/>
            <person name="Gargeya S."/>
            <person name="Fitzgerald M."/>
            <person name="Haas B."/>
            <person name="Abouelleil A."/>
            <person name="Alvarado L."/>
            <person name="Arachchi H.M."/>
            <person name="Berlin A."/>
            <person name="Brown A."/>
            <person name="Chapman S.B."/>
            <person name="Chen Z."/>
            <person name="Dunbar C."/>
            <person name="Freedman E."/>
            <person name="Gearin G."/>
            <person name="Gellesch M."/>
            <person name="Goldberg J."/>
            <person name="Griggs A."/>
            <person name="Gujja S."/>
            <person name="Heilman E.R."/>
            <person name="Heiman D."/>
            <person name="Howarth C."/>
            <person name="Larson L."/>
            <person name="Lui A."/>
            <person name="MacDonald P.J.P."/>
            <person name="Mehta T."/>
            <person name="Montmayeur A."/>
            <person name="Murphy C."/>
            <person name="Neiman D."/>
            <person name="Pearson M."/>
            <person name="Priest M."/>
            <person name="Roberts A."/>
            <person name="Saif S."/>
            <person name="Shea T."/>
            <person name="Shenoy N."/>
            <person name="Sisk P."/>
            <person name="Stolte C."/>
            <person name="Sykes S."/>
            <person name="White J."/>
            <person name="Yandava C."/>
            <person name="Wortman J."/>
            <person name="Nusbaum C."/>
            <person name="Birren B."/>
        </authorList>
    </citation>
    <scope>NUCLEOTIDE SEQUENCE [LARGE SCALE GENOMIC DNA]</scope>
    <source>
        <strain evidence="13 14">M341</strain>
    </source>
</reference>
<comment type="subcellular location">
    <subcellularLocation>
        <location evidence="10">Cell membrane</location>
        <topology evidence="10">Peripheral membrane protein</topology>
        <orientation evidence="10">Cytoplasmic side</orientation>
    </subcellularLocation>
</comment>
<dbReference type="GO" id="GO:0009252">
    <property type="term" value="P:peptidoglycan biosynthetic process"/>
    <property type="evidence" value="ECO:0007669"/>
    <property type="project" value="UniProtKB-UniRule"/>
</dbReference>
<feature type="domain" description="Glycosyltransferase family 28 N-terminal" evidence="11">
    <location>
        <begin position="4"/>
        <end position="142"/>
    </location>
</feature>
<gene>
    <name evidence="10" type="primary">murG</name>
    <name evidence="13" type="ORF">HMPREF0428_00534</name>
</gene>
<dbReference type="Pfam" id="PF03033">
    <property type="entry name" value="Glyco_transf_28"/>
    <property type="match status" value="1"/>
</dbReference>